<proteinExistence type="predicted"/>
<comment type="caution">
    <text evidence="1">The sequence shown here is derived from an EMBL/GenBank/DDBJ whole genome shotgun (WGS) entry which is preliminary data.</text>
</comment>
<organism evidence="1 2">
    <name type="scientific">Coniochaeta pulveracea</name>
    <dbReference type="NCBI Taxonomy" id="177199"/>
    <lineage>
        <taxon>Eukaryota</taxon>
        <taxon>Fungi</taxon>
        <taxon>Dikarya</taxon>
        <taxon>Ascomycota</taxon>
        <taxon>Pezizomycotina</taxon>
        <taxon>Sordariomycetes</taxon>
        <taxon>Sordariomycetidae</taxon>
        <taxon>Coniochaetales</taxon>
        <taxon>Coniochaetaceae</taxon>
        <taxon>Coniochaeta</taxon>
    </lineage>
</organism>
<protein>
    <submittedName>
        <fullName evidence="1">Uncharacterized protein</fullName>
    </submittedName>
</protein>
<gene>
    <name evidence="1" type="ORF">DL546_006051</name>
</gene>
<dbReference type="AlphaFoldDB" id="A0A420Y4X9"/>
<keyword evidence="2" id="KW-1185">Reference proteome</keyword>
<dbReference type="EMBL" id="QVQW01000050">
    <property type="protein sequence ID" value="RKU42887.1"/>
    <property type="molecule type" value="Genomic_DNA"/>
</dbReference>
<reference evidence="1 2" key="1">
    <citation type="submission" date="2018-08" db="EMBL/GenBank/DDBJ databases">
        <title>Draft genome of the lignicolous fungus Coniochaeta pulveracea.</title>
        <authorList>
            <person name="Borstlap C.J."/>
            <person name="De Witt R.N."/>
            <person name="Botha A."/>
            <person name="Volschenk H."/>
        </authorList>
    </citation>
    <scope>NUCLEOTIDE SEQUENCE [LARGE SCALE GENOMIC DNA]</scope>
    <source>
        <strain evidence="1 2">CAB683</strain>
    </source>
</reference>
<evidence type="ECO:0000313" key="1">
    <source>
        <dbReference type="EMBL" id="RKU42887.1"/>
    </source>
</evidence>
<sequence length="108" mass="12463">MIGQNIVRSRPFHTLVWRLPNILAFLIELRTPTAYCILGTDCADAPLHVPAPHRPIFGVDYSIKDDTASYRQDRVTAVTRTQNHTTRTKKQWLIEPQTNDVSLSWQDY</sequence>
<name>A0A420Y4X9_9PEZI</name>
<accession>A0A420Y4X9</accession>
<evidence type="ECO:0000313" key="2">
    <source>
        <dbReference type="Proteomes" id="UP000275385"/>
    </source>
</evidence>
<dbReference type="Proteomes" id="UP000275385">
    <property type="component" value="Unassembled WGS sequence"/>
</dbReference>